<dbReference type="EMBL" id="JAFJYH010000261">
    <property type="protein sequence ID" value="KAG4414509.1"/>
    <property type="molecule type" value="Genomic_DNA"/>
</dbReference>
<keyword evidence="1" id="KW-1133">Transmembrane helix</keyword>
<evidence type="ECO:0000313" key="2">
    <source>
        <dbReference type="EMBL" id="KAG4414509.1"/>
    </source>
</evidence>
<feature type="transmembrane region" description="Helical" evidence="1">
    <location>
        <begin position="34"/>
        <end position="59"/>
    </location>
</feature>
<proteinExistence type="predicted"/>
<keyword evidence="3" id="KW-1185">Reference proteome</keyword>
<keyword evidence="1" id="KW-0472">Membrane</keyword>
<sequence length="610" mass="66071">MDKTTYHSVHDRSSRSNHVLSGSISRMRGRTGDILFAFSLMTIPMSIFSALLLGLIFYLRVTPNESSSSVLQLNLPSHSNVIYVDISATTLTTVASWSSTIAPILVGCAVTLISYPVAKQILRAGQTGKAEGLPTPFQLSLMLKMITSGSPQALWNWWQYVWGWRGKKQSQGRPMRLMTSVLILALILSILVFAADTWFHFTTKTINLTQVYPMTSSLNTSVGLIPDCYNVNETFQGGCTLNPAAATTFLMQGPQAQSVVANLSTTMRVNTLAYEKDLFSYVGNPPKAALQNIDYTSHTWGLQTKCKPVTSQCIDEASISGVRLKYKCPFAMEGTISTEAGTAFQNQYLMTYFEDSTASSNSTLSVNLANPYYFGAISLVNQNIGHNPAMTDDPEITSTGHGAEVFALFCNTTVYDVEYTSINGSITRFNAAPANSTLTNIVQGTQQYTHVGDPNLIQGAAIAALVSNDSQAVADYFAMTYSQVALGIASAAFTPQAAVQAQRRETMLVAKVPIAPLACLLIANISLALLGIVLMIVAAVAARGDTREVQARLSVAGLVAAHFEGRKAERGVEKVEELFEENNGVNGSQQRVGVVRTESGGWRFSVWKNE</sequence>
<accession>A0A8H7W885</accession>
<evidence type="ECO:0000313" key="3">
    <source>
        <dbReference type="Proteomes" id="UP000664132"/>
    </source>
</evidence>
<protein>
    <submittedName>
        <fullName evidence="2">Uncharacterized protein</fullName>
    </submittedName>
</protein>
<feature type="transmembrane region" description="Helical" evidence="1">
    <location>
        <begin position="100"/>
        <end position="118"/>
    </location>
</feature>
<feature type="transmembrane region" description="Helical" evidence="1">
    <location>
        <begin position="514"/>
        <end position="542"/>
    </location>
</feature>
<organism evidence="2 3">
    <name type="scientific">Cadophora malorum</name>
    <dbReference type="NCBI Taxonomy" id="108018"/>
    <lineage>
        <taxon>Eukaryota</taxon>
        <taxon>Fungi</taxon>
        <taxon>Dikarya</taxon>
        <taxon>Ascomycota</taxon>
        <taxon>Pezizomycotina</taxon>
        <taxon>Leotiomycetes</taxon>
        <taxon>Helotiales</taxon>
        <taxon>Ploettnerulaceae</taxon>
        <taxon>Cadophora</taxon>
    </lineage>
</organism>
<keyword evidence="1" id="KW-0812">Transmembrane</keyword>
<gene>
    <name evidence="2" type="ORF">IFR04_012354</name>
</gene>
<feature type="transmembrane region" description="Helical" evidence="1">
    <location>
        <begin position="177"/>
        <end position="201"/>
    </location>
</feature>
<dbReference type="AlphaFoldDB" id="A0A8H7W885"/>
<dbReference type="OrthoDB" id="3344043at2759"/>
<evidence type="ECO:0000256" key="1">
    <source>
        <dbReference type="SAM" id="Phobius"/>
    </source>
</evidence>
<name>A0A8H7W885_9HELO</name>
<dbReference type="Proteomes" id="UP000664132">
    <property type="component" value="Unassembled WGS sequence"/>
</dbReference>
<comment type="caution">
    <text evidence="2">The sequence shown here is derived from an EMBL/GenBank/DDBJ whole genome shotgun (WGS) entry which is preliminary data.</text>
</comment>
<reference evidence="2" key="1">
    <citation type="submission" date="2021-02" db="EMBL/GenBank/DDBJ databases">
        <title>Genome sequence Cadophora malorum strain M34.</title>
        <authorList>
            <person name="Stefanovic E."/>
            <person name="Vu D."/>
            <person name="Scully C."/>
            <person name="Dijksterhuis J."/>
            <person name="Roader J."/>
            <person name="Houbraken J."/>
        </authorList>
    </citation>
    <scope>NUCLEOTIDE SEQUENCE</scope>
    <source>
        <strain evidence="2">M34</strain>
    </source>
</reference>